<evidence type="ECO:0000313" key="2">
    <source>
        <dbReference type="Proteomes" id="UP000287651"/>
    </source>
</evidence>
<protein>
    <submittedName>
        <fullName evidence="1">Uncharacterized protein</fullName>
    </submittedName>
</protein>
<comment type="caution">
    <text evidence="1">The sequence shown here is derived from an EMBL/GenBank/DDBJ whole genome shotgun (WGS) entry which is preliminary data.</text>
</comment>
<evidence type="ECO:0000313" key="1">
    <source>
        <dbReference type="EMBL" id="RRT38878.1"/>
    </source>
</evidence>
<dbReference type="EMBL" id="AMZH03020750">
    <property type="protein sequence ID" value="RRT38878.1"/>
    <property type="molecule type" value="Genomic_DNA"/>
</dbReference>
<dbReference type="Proteomes" id="UP000287651">
    <property type="component" value="Unassembled WGS sequence"/>
</dbReference>
<accession>A0A426XHB4</accession>
<sequence length="132" mass="13884">MHPLRFPNTSTLAATSRYHLLPSSSIAIATASSSSLQLSSARPQQHTASINTAASLTAFLVFCPLFHIALSLTTFRALPPLPPTDRHYPSPACCCSNAPPQPSLATIAAPLQSRPLLVASPLLPALTNATCR</sequence>
<reference evidence="1 2" key="1">
    <citation type="journal article" date="2014" name="Agronomy (Basel)">
        <title>A Draft Genome Sequence for Ensete ventricosum, the Drought-Tolerant Tree Against Hunger.</title>
        <authorList>
            <person name="Harrison J."/>
            <person name="Moore K.A."/>
            <person name="Paszkiewicz K."/>
            <person name="Jones T."/>
            <person name="Grant M."/>
            <person name="Ambacheew D."/>
            <person name="Muzemil S."/>
            <person name="Studholme D.J."/>
        </authorList>
    </citation>
    <scope>NUCLEOTIDE SEQUENCE [LARGE SCALE GENOMIC DNA]</scope>
</reference>
<name>A0A426XHB4_ENSVE</name>
<gene>
    <name evidence="1" type="ORF">B296_00027281</name>
</gene>
<proteinExistence type="predicted"/>
<dbReference type="AlphaFoldDB" id="A0A426XHB4"/>
<organism evidence="1 2">
    <name type="scientific">Ensete ventricosum</name>
    <name type="common">Abyssinian banana</name>
    <name type="synonym">Musa ensete</name>
    <dbReference type="NCBI Taxonomy" id="4639"/>
    <lineage>
        <taxon>Eukaryota</taxon>
        <taxon>Viridiplantae</taxon>
        <taxon>Streptophyta</taxon>
        <taxon>Embryophyta</taxon>
        <taxon>Tracheophyta</taxon>
        <taxon>Spermatophyta</taxon>
        <taxon>Magnoliopsida</taxon>
        <taxon>Liliopsida</taxon>
        <taxon>Zingiberales</taxon>
        <taxon>Musaceae</taxon>
        <taxon>Ensete</taxon>
    </lineage>
</organism>